<proteinExistence type="inferred from homology"/>
<feature type="domain" description="Peptidase M16 N-terminal" evidence="4">
    <location>
        <begin position="75"/>
        <end position="195"/>
    </location>
</feature>
<comment type="similarity">
    <text evidence="1">Belongs to the peptidase M16 family.</text>
</comment>
<evidence type="ECO:0000256" key="1">
    <source>
        <dbReference type="ARBA" id="ARBA00007261"/>
    </source>
</evidence>
<evidence type="ECO:0000256" key="2">
    <source>
        <dbReference type="SAM" id="MobiDB-lite"/>
    </source>
</evidence>
<dbReference type="InterPro" id="IPR050361">
    <property type="entry name" value="MPP/UQCRC_Complex"/>
</dbReference>
<dbReference type="Pfam" id="PF05193">
    <property type="entry name" value="Peptidase_M16_C"/>
    <property type="match status" value="1"/>
</dbReference>
<name>A0A2S8SSQ0_9BACT</name>
<dbReference type="InterPro" id="IPR011765">
    <property type="entry name" value="Pept_M16_N"/>
</dbReference>
<dbReference type="InterPro" id="IPR007863">
    <property type="entry name" value="Peptidase_M16_C"/>
</dbReference>
<evidence type="ECO:0000259" key="5">
    <source>
        <dbReference type="Pfam" id="PF05193"/>
    </source>
</evidence>
<keyword evidence="3" id="KW-0732">Signal</keyword>
<dbReference type="Pfam" id="PF00675">
    <property type="entry name" value="Peptidase_M16"/>
    <property type="match status" value="1"/>
</dbReference>
<dbReference type="OrthoDB" id="9811314at2"/>
<feature type="region of interest" description="Disordered" evidence="2">
    <location>
        <begin position="474"/>
        <end position="494"/>
    </location>
</feature>
<sequence length="508" mass="54105">MNRYLLHALLCGAPFLSFSAARAQAAAPSMAASPTKSAPATKNEADASFHAATLLSPAQISLKTLQNGVRGIVKSASGSDLVSIQIWVRAGSRTETTKESGAAHLMEILALRGSKGFPAGPNGDDGGALGAIRALGGDAGSLTSRDSTFYSATVAAPFAARAIGIMADAVLRPDLSLSAVEDAKVQAGDDVSRRAFDPVSGAADLAYSVAFAKHPYRRAAIGSENSVGALNQKIARAFYGRQYVGKNISVVVVGQIGSGEAQRIIARTFGAASNRAPIVTKTVSESPLKLDVVARRRIVSREVIDLGWRSPGIDKPNDCVALDMILSLWREGIDANLRRILLRDGDKGPLTPLVASYDVDYLTQKDSGLFLISLVDPQDREAAVEAILSEVKRIGENGVSEAELRRAKEQLRDQYIDQGATVAGQAGALGFYDTIASYRFATDYLSRCSKITASDLQRVAQKYLVPDRYVRTEISPLPRPRPEDDNGNSGPVITAKYHANSTTRLFVQ</sequence>
<dbReference type="EMBL" id="NIGF01000008">
    <property type="protein sequence ID" value="PQV63842.1"/>
    <property type="molecule type" value="Genomic_DNA"/>
</dbReference>
<reference evidence="6 7" key="1">
    <citation type="journal article" date="2018" name="Syst. Appl. Microbiol.">
        <title>Abditibacterium utsteinense sp. nov., the first cultivated member of candidate phylum FBP, isolated from ice-free Antarctic soil samples.</title>
        <authorList>
            <person name="Tahon G."/>
            <person name="Tytgat B."/>
            <person name="Lebbe L."/>
            <person name="Carlier A."/>
            <person name="Willems A."/>
        </authorList>
    </citation>
    <scope>NUCLEOTIDE SEQUENCE [LARGE SCALE GENOMIC DNA]</scope>
    <source>
        <strain evidence="6 7">LMG 29911</strain>
    </source>
</reference>
<dbReference type="SUPFAM" id="SSF63411">
    <property type="entry name" value="LuxS/MPP-like metallohydrolase"/>
    <property type="match status" value="2"/>
</dbReference>
<protein>
    <submittedName>
        <fullName evidence="6">Putative Zn-dependent peptidase</fullName>
    </submittedName>
</protein>
<dbReference type="GO" id="GO:0046872">
    <property type="term" value="F:metal ion binding"/>
    <property type="evidence" value="ECO:0007669"/>
    <property type="project" value="InterPro"/>
</dbReference>
<dbReference type="RefSeq" id="WP_123580565.1">
    <property type="nucleotide sequence ID" value="NZ_NIGF01000008.1"/>
</dbReference>
<gene>
    <name evidence="6" type="ORF">B1R32_10846</name>
</gene>
<dbReference type="AlphaFoldDB" id="A0A2S8SSQ0"/>
<dbReference type="PANTHER" id="PTHR11851:SF49">
    <property type="entry name" value="MITOCHONDRIAL-PROCESSING PEPTIDASE SUBUNIT ALPHA"/>
    <property type="match status" value="1"/>
</dbReference>
<feature type="chain" id="PRO_5015473786" evidence="3">
    <location>
        <begin position="26"/>
        <end position="508"/>
    </location>
</feature>
<dbReference type="Gene3D" id="3.30.830.10">
    <property type="entry name" value="Metalloenzyme, LuxS/M16 peptidase-like"/>
    <property type="match status" value="2"/>
</dbReference>
<feature type="domain" description="Peptidase M16 C-terminal" evidence="5">
    <location>
        <begin position="235"/>
        <end position="411"/>
    </location>
</feature>
<evidence type="ECO:0000259" key="4">
    <source>
        <dbReference type="Pfam" id="PF00675"/>
    </source>
</evidence>
<keyword evidence="7" id="KW-1185">Reference proteome</keyword>
<evidence type="ECO:0000313" key="7">
    <source>
        <dbReference type="Proteomes" id="UP000237684"/>
    </source>
</evidence>
<dbReference type="PANTHER" id="PTHR11851">
    <property type="entry name" value="METALLOPROTEASE"/>
    <property type="match status" value="1"/>
</dbReference>
<dbReference type="Proteomes" id="UP000237684">
    <property type="component" value="Unassembled WGS sequence"/>
</dbReference>
<organism evidence="6 7">
    <name type="scientific">Abditibacterium utsteinense</name>
    <dbReference type="NCBI Taxonomy" id="1960156"/>
    <lineage>
        <taxon>Bacteria</taxon>
        <taxon>Pseudomonadati</taxon>
        <taxon>Abditibacteriota</taxon>
        <taxon>Abditibacteriia</taxon>
        <taxon>Abditibacteriales</taxon>
        <taxon>Abditibacteriaceae</taxon>
        <taxon>Abditibacterium</taxon>
    </lineage>
</organism>
<accession>A0A2S8SSQ0</accession>
<feature type="signal peptide" evidence="3">
    <location>
        <begin position="1"/>
        <end position="25"/>
    </location>
</feature>
<evidence type="ECO:0000256" key="3">
    <source>
        <dbReference type="SAM" id="SignalP"/>
    </source>
</evidence>
<dbReference type="InterPro" id="IPR011249">
    <property type="entry name" value="Metalloenz_LuxS/M16"/>
</dbReference>
<dbReference type="InParanoid" id="A0A2S8SSQ0"/>
<evidence type="ECO:0000313" key="6">
    <source>
        <dbReference type="EMBL" id="PQV63842.1"/>
    </source>
</evidence>
<comment type="caution">
    <text evidence="6">The sequence shown here is derived from an EMBL/GenBank/DDBJ whole genome shotgun (WGS) entry which is preliminary data.</text>
</comment>